<comment type="catalytic activity">
    <reaction evidence="23">
        <text>tetracosanoyl-CoA + oxidized [electron-transfer flavoprotein] + H(+) = (2E)-tetracosenoyl-CoA + reduced [electron-transfer flavoprotein]</text>
        <dbReference type="Rhea" id="RHEA:47232"/>
        <dbReference type="Rhea" id="RHEA-COMP:10685"/>
        <dbReference type="Rhea" id="RHEA-COMP:10686"/>
        <dbReference type="ChEBI" id="CHEBI:15378"/>
        <dbReference type="ChEBI" id="CHEBI:57692"/>
        <dbReference type="ChEBI" id="CHEBI:58307"/>
        <dbReference type="ChEBI" id="CHEBI:65052"/>
        <dbReference type="ChEBI" id="CHEBI:74693"/>
    </reaction>
    <physiologicalReaction direction="left-to-right" evidence="23">
        <dbReference type="Rhea" id="RHEA:47233"/>
    </physiologicalReaction>
</comment>
<dbReference type="SUPFAM" id="SSF47203">
    <property type="entry name" value="Acyl-CoA dehydrogenase C-terminal domain-like"/>
    <property type="match status" value="1"/>
</dbReference>
<feature type="domain" description="Acyl-CoA dehydrogenase/oxidase C-terminal" evidence="29">
    <location>
        <begin position="306"/>
        <end position="451"/>
    </location>
</feature>
<keyword evidence="14" id="KW-0443">Lipid metabolism</keyword>
<comment type="pathway">
    <text evidence="3">Lipid metabolism; mitochondrial fatty acid beta-oxidation.</text>
</comment>
<dbReference type="InterPro" id="IPR046373">
    <property type="entry name" value="Acyl-CoA_Oxase/DH_mid-dom_sf"/>
</dbReference>
<keyword evidence="33" id="KW-1185">Reference proteome</keyword>
<dbReference type="InterPro" id="IPR009075">
    <property type="entry name" value="AcylCo_DH/oxidase_C"/>
</dbReference>
<dbReference type="InterPro" id="IPR006089">
    <property type="entry name" value="Acyl-CoA_DH_CS"/>
</dbReference>
<evidence type="ECO:0000259" key="32">
    <source>
        <dbReference type="Pfam" id="PF21343"/>
    </source>
</evidence>
<dbReference type="CDD" id="cd01161">
    <property type="entry name" value="VLCAD"/>
    <property type="match status" value="1"/>
</dbReference>
<evidence type="ECO:0000256" key="12">
    <source>
        <dbReference type="ARBA" id="ARBA00022990"/>
    </source>
</evidence>
<keyword evidence="10" id="KW-0276">Fatty acid metabolism</keyword>
<keyword evidence="8" id="KW-0702">S-nitrosylation</keyword>
<keyword evidence="9 28" id="KW-0274">FAD</keyword>
<evidence type="ECO:0000256" key="15">
    <source>
        <dbReference type="ARBA" id="ARBA00023128"/>
    </source>
</evidence>
<evidence type="ECO:0000256" key="26">
    <source>
        <dbReference type="ARBA" id="ARBA00049140"/>
    </source>
</evidence>
<evidence type="ECO:0000313" key="33">
    <source>
        <dbReference type="Proteomes" id="UP000887565"/>
    </source>
</evidence>
<dbReference type="PROSITE" id="PS00073">
    <property type="entry name" value="ACYL_COA_DH_2"/>
    <property type="match status" value="1"/>
</dbReference>
<comment type="catalytic activity">
    <reaction evidence="22">
        <text>oxidized [electron-transfer flavoprotein] + hexadecanoyl-CoA + H(+) = (2E)-hexadecenoyl-CoA + reduced [electron-transfer flavoprotein]</text>
        <dbReference type="Rhea" id="RHEA:43448"/>
        <dbReference type="Rhea" id="RHEA-COMP:10685"/>
        <dbReference type="Rhea" id="RHEA-COMP:10686"/>
        <dbReference type="ChEBI" id="CHEBI:15378"/>
        <dbReference type="ChEBI" id="CHEBI:57379"/>
        <dbReference type="ChEBI" id="CHEBI:57692"/>
        <dbReference type="ChEBI" id="CHEBI:58307"/>
        <dbReference type="ChEBI" id="CHEBI:61526"/>
    </reaction>
    <physiologicalReaction direction="left-to-right" evidence="22">
        <dbReference type="Rhea" id="RHEA:43449"/>
    </physiologicalReaction>
</comment>
<dbReference type="WBParaSite" id="nRc.2.0.1.t35683-RA">
    <property type="protein sequence ID" value="nRc.2.0.1.t35683-RA"/>
    <property type="gene ID" value="nRc.2.0.1.g35683"/>
</dbReference>
<evidence type="ECO:0000256" key="10">
    <source>
        <dbReference type="ARBA" id="ARBA00022832"/>
    </source>
</evidence>
<evidence type="ECO:0000256" key="18">
    <source>
        <dbReference type="ARBA" id="ARBA00040902"/>
    </source>
</evidence>
<sequence>MTSRRSLAVIDNAFLRTRLRFIKSRCASTAAATKSPESSQKSETKQLQESKSFIMNLFRGKVDVSQVFPYPDSLTHENRETLQMLVDPTMKFFQEVNDAAKNDQLEKIEEKSLQGLRDLGAFGMQVSTEYGGVGLNNTQYARLVEIVGAHDLGVGIGLGAHQSIGFKGILLYGTPEQKKKYLPDLASGKKFAAFCLTEPSSGSDANSIRSKAVPSSCGKYYVLNGSKIWISNGGIAEVFTVFAQTPVKSKDGTVKDKISAFIVERSFGGLTSGPPEKKMGIKASNTAELHFDNVKIPKENLLGEEGEGFKVAMNILNSGRFGMAAAMSGCMRTCIHKALDFATNRLQFGEKIEKYGLIQEKLTRMIAKHYATESMAYMISANMDKGTKDFQLEAAISKVYGSEAAWFVCDEAIQIMGGMGYMKETGLERVMRDLRIFRIFEGTNDILRLFVVLTGLQVNRMAGSTGEPSLSENVHPSLAESAILVDKAIAKFASVSEQLLLKYGKGIMDEQCRLHRMAEAAMDIYAMVAVLSRATMTMQRNLPSANHEKILVDFICQNAHTRVLNNLQQVISSPKDDKIYGMIHEISKQVCANQGLIHQHPLGF</sequence>
<evidence type="ECO:0000256" key="8">
    <source>
        <dbReference type="ARBA" id="ARBA00022799"/>
    </source>
</evidence>
<dbReference type="SUPFAM" id="SSF56645">
    <property type="entry name" value="Acyl-CoA dehydrogenase NM domain-like"/>
    <property type="match status" value="1"/>
</dbReference>
<evidence type="ECO:0000256" key="22">
    <source>
        <dbReference type="ARBA" id="ARBA00047916"/>
    </source>
</evidence>
<keyword evidence="12" id="KW-0007">Acetylation</keyword>
<comment type="catalytic activity">
    <reaction evidence="21">
        <text>dodecanoyl-CoA + oxidized [electron-transfer flavoprotein] + H(+) = (2E)-dodecenoyl-CoA + reduced [electron-transfer flavoprotein]</text>
        <dbReference type="Rhea" id="RHEA:47296"/>
        <dbReference type="Rhea" id="RHEA-COMP:10685"/>
        <dbReference type="Rhea" id="RHEA-COMP:10686"/>
        <dbReference type="ChEBI" id="CHEBI:15378"/>
        <dbReference type="ChEBI" id="CHEBI:57330"/>
        <dbReference type="ChEBI" id="CHEBI:57375"/>
        <dbReference type="ChEBI" id="CHEBI:57692"/>
        <dbReference type="ChEBI" id="CHEBI:58307"/>
    </reaction>
    <physiologicalReaction direction="left-to-right" evidence="21">
        <dbReference type="Rhea" id="RHEA:47297"/>
    </physiologicalReaction>
</comment>
<comment type="catalytic activity">
    <reaction evidence="26">
        <text>eicosanoyl-CoA + oxidized [electron-transfer flavoprotein] + H(+) = (2E)-eicosenoyl-CoA + reduced [electron-transfer flavoprotein]</text>
        <dbReference type="Rhea" id="RHEA:47236"/>
        <dbReference type="Rhea" id="RHEA-COMP:10685"/>
        <dbReference type="Rhea" id="RHEA-COMP:10686"/>
        <dbReference type="ChEBI" id="CHEBI:15378"/>
        <dbReference type="ChEBI" id="CHEBI:57380"/>
        <dbReference type="ChEBI" id="CHEBI:57692"/>
        <dbReference type="ChEBI" id="CHEBI:58307"/>
        <dbReference type="ChEBI" id="CHEBI:74691"/>
    </reaction>
    <physiologicalReaction direction="left-to-right" evidence="26">
        <dbReference type="Rhea" id="RHEA:47237"/>
    </physiologicalReaction>
</comment>
<dbReference type="Pfam" id="PF00441">
    <property type="entry name" value="Acyl-CoA_dh_1"/>
    <property type="match status" value="1"/>
</dbReference>
<comment type="function">
    <text evidence="19">Very long-chain specific acyl-CoA dehydrogenase is one of the acyl-CoA dehydrogenases that catalyze the first step of mitochondrial fatty acid beta-oxidation, an aerobic process breaking down fatty acids into acetyl-CoA and allowing the production of energy from fats. The first step of fatty acid beta-oxidation consists in the removal of one hydrogen from C-2 and C-3 of the straight-chain fatty acyl-CoA thioester, resulting in the formation of trans-2-enoyl-CoA. Among the different mitochondrial acyl-CoA dehydrogenases, very long-chain specific acyl-CoA dehydrogenase acts specifically on acyl-CoAs with saturated 12 to 24 carbons long primary chains.</text>
</comment>
<protein>
    <recommendedName>
        <fullName evidence="18">Very long-chain specific acyl-CoA dehydrogenase, mitochondrial</fullName>
        <ecNumber evidence="17">1.3.8.9</ecNumber>
    </recommendedName>
</protein>
<dbReference type="Pfam" id="PF21343">
    <property type="entry name" value="ACAD9-ACADV_C"/>
    <property type="match status" value="1"/>
</dbReference>
<evidence type="ECO:0000256" key="28">
    <source>
        <dbReference type="RuleBase" id="RU362125"/>
    </source>
</evidence>
<evidence type="ECO:0000256" key="13">
    <source>
        <dbReference type="ARBA" id="ARBA00023002"/>
    </source>
</evidence>
<evidence type="ECO:0000256" key="11">
    <source>
        <dbReference type="ARBA" id="ARBA00022946"/>
    </source>
</evidence>
<evidence type="ECO:0000256" key="21">
    <source>
        <dbReference type="ARBA" id="ARBA00047893"/>
    </source>
</evidence>
<keyword evidence="15" id="KW-0496">Mitochondrion</keyword>
<dbReference type="Gene3D" id="1.10.540.10">
    <property type="entry name" value="Acyl-CoA dehydrogenase/oxidase, N-terminal domain"/>
    <property type="match status" value="1"/>
</dbReference>
<dbReference type="InterPro" id="IPR006091">
    <property type="entry name" value="Acyl-CoA_Oxase/DH_mid-dom"/>
</dbReference>
<dbReference type="EC" id="1.3.8.9" evidence="17"/>
<keyword evidence="6 28" id="KW-0285">Flavoprotein</keyword>
<comment type="subunit">
    <text evidence="20">Homodimer. Homodimerizes after import into the mitochondrion.</text>
</comment>
<evidence type="ECO:0000256" key="24">
    <source>
        <dbReference type="ARBA" id="ARBA00049038"/>
    </source>
</evidence>
<evidence type="ECO:0000259" key="31">
    <source>
        <dbReference type="Pfam" id="PF02771"/>
    </source>
</evidence>
<dbReference type="Gene3D" id="1.20.140.10">
    <property type="entry name" value="Butyryl-CoA Dehydrogenase, subunit A, domain 3"/>
    <property type="match status" value="2"/>
</dbReference>
<dbReference type="FunFam" id="2.40.110.10:FF:000006">
    <property type="entry name" value="very long-chain specific acyl-CoA dehydrogenase, mitochondrial"/>
    <property type="match status" value="1"/>
</dbReference>
<dbReference type="InterPro" id="IPR049448">
    <property type="entry name" value="ACAD9/ACADV-like_C"/>
</dbReference>
<dbReference type="GO" id="GO:0006631">
    <property type="term" value="P:fatty acid metabolic process"/>
    <property type="evidence" value="ECO:0007669"/>
    <property type="project" value="UniProtKB-KW"/>
</dbReference>
<dbReference type="PANTHER" id="PTHR43884">
    <property type="entry name" value="ACYL-COA DEHYDROGENASE"/>
    <property type="match status" value="1"/>
</dbReference>
<dbReference type="GO" id="GO:0017099">
    <property type="term" value="F:very-long-chain fatty acyl-CoA dehydrogenase activity"/>
    <property type="evidence" value="ECO:0007669"/>
    <property type="project" value="UniProtKB-EC"/>
</dbReference>
<evidence type="ECO:0000256" key="9">
    <source>
        <dbReference type="ARBA" id="ARBA00022827"/>
    </source>
</evidence>
<feature type="domain" description="ACAD9/ACADV-like C-terminal" evidence="32">
    <location>
        <begin position="476"/>
        <end position="595"/>
    </location>
</feature>
<proteinExistence type="inferred from homology"/>
<evidence type="ECO:0000259" key="29">
    <source>
        <dbReference type="Pfam" id="PF00441"/>
    </source>
</evidence>
<feature type="domain" description="Acyl-CoA oxidase/dehydrogenase middle" evidence="30">
    <location>
        <begin position="193"/>
        <end position="294"/>
    </location>
</feature>
<organism evidence="33 34">
    <name type="scientific">Romanomermis culicivorax</name>
    <name type="common">Nematode worm</name>
    <dbReference type="NCBI Taxonomy" id="13658"/>
    <lineage>
        <taxon>Eukaryota</taxon>
        <taxon>Metazoa</taxon>
        <taxon>Ecdysozoa</taxon>
        <taxon>Nematoda</taxon>
        <taxon>Enoplea</taxon>
        <taxon>Dorylaimia</taxon>
        <taxon>Mermithida</taxon>
        <taxon>Mermithoidea</taxon>
        <taxon>Mermithidae</taxon>
        <taxon>Romanomermis</taxon>
    </lineage>
</organism>
<evidence type="ECO:0000256" key="6">
    <source>
        <dbReference type="ARBA" id="ARBA00022630"/>
    </source>
</evidence>
<dbReference type="InterPro" id="IPR009100">
    <property type="entry name" value="AcylCoA_DH/oxidase_NM_dom_sf"/>
</dbReference>
<dbReference type="Pfam" id="PF02771">
    <property type="entry name" value="Acyl-CoA_dh_N"/>
    <property type="match status" value="1"/>
</dbReference>
<evidence type="ECO:0000256" key="2">
    <source>
        <dbReference type="ARBA" id="ARBA00004637"/>
    </source>
</evidence>
<evidence type="ECO:0000256" key="27">
    <source>
        <dbReference type="ARBA" id="ARBA00049224"/>
    </source>
</evidence>
<dbReference type="FunFam" id="1.20.140.10:FF:000008">
    <property type="entry name" value="acyl-CoA dehydrogenase family member 9, mitochondrial"/>
    <property type="match status" value="1"/>
</dbReference>
<dbReference type="PANTHER" id="PTHR43884:SF11">
    <property type="entry name" value="VERY LONG-CHAIN SPECIFIC ACYL-COA DEHYDROGENASE, MITOCHONDRIAL"/>
    <property type="match status" value="1"/>
</dbReference>
<comment type="similarity">
    <text evidence="4 28">Belongs to the acyl-CoA dehydrogenase family.</text>
</comment>
<evidence type="ECO:0000256" key="3">
    <source>
        <dbReference type="ARBA" id="ARBA00005198"/>
    </source>
</evidence>
<feature type="domain" description="Acyl-CoA dehydrogenase/oxidase N-terminal" evidence="31">
    <location>
        <begin position="80"/>
        <end position="189"/>
    </location>
</feature>
<comment type="catalytic activity">
    <reaction evidence="24">
        <text>tetradecanoyl-CoA + oxidized [electron-transfer flavoprotein] + H(+) = (2E)-tetradecenoyl-CoA + reduced [electron-transfer flavoprotein]</text>
        <dbReference type="Rhea" id="RHEA:47316"/>
        <dbReference type="Rhea" id="RHEA-COMP:10685"/>
        <dbReference type="Rhea" id="RHEA-COMP:10686"/>
        <dbReference type="ChEBI" id="CHEBI:15378"/>
        <dbReference type="ChEBI" id="CHEBI:57385"/>
        <dbReference type="ChEBI" id="CHEBI:57692"/>
        <dbReference type="ChEBI" id="CHEBI:58307"/>
        <dbReference type="ChEBI" id="CHEBI:61405"/>
    </reaction>
    <physiologicalReaction direction="left-to-right" evidence="24">
        <dbReference type="Rhea" id="RHEA:47317"/>
    </physiologicalReaction>
</comment>
<comment type="catalytic activity">
    <reaction evidence="25">
        <text>a very-long-chain 2,3-saturated fatty acyl-CoA + oxidized [electron-transfer flavoprotein] + H(+) = a very-long-chain (2E)-enoyl-CoA + reduced [electron-transfer flavoprotein]</text>
        <dbReference type="Rhea" id="RHEA:19181"/>
        <dbReference type="Rhea" id="RHEA-COMP:10685"/>
        <dbReference type="Rhea" id="RHEA-COMP:10686"/>
        <dbReference type="ChEBI" id="CHEBI:15378"/>
        <dbReference type="ChEBI" id="CHEBI:57692"/>
        <dbReference type="ChEBI" id="CHEBI:58307"/>
        <dbReference type="ChEBI" id="CHEBI:83724"/>
        <dbReference type="ChEBI" id="CHEBI:83728"/>
        <dbReference type="EC" id="1.3.8.9"/>
    </reaction>
    <physiologicalReaction direction="left-to-right" evidence="25">
        <dbReference type="Rhea" id="RHEA:19182"/>
    </physiologicalReaction>
</comment>
<keyword evidence="7" id="KW-0999">Mitochondrion inner membrane</keyword>
<evidence type="ECO:0000313" key="34">
    <source>
        <dbReference type="WBParaSite" id="nRc.2.0.1.t35683-RA"/>
    </source>
</evidence>
<evidence type="ECO:0000256" key="17">
    <source>
        <dbReference type="ARBA" id="ARBA00039034"/>
    </source>
</evidence>
<reference evidence="34" key="1">
    <citation type="submission" date="2022-11" db="UniProtKB">
        <authorList>
            <consortium name="WormBaseParasite"/>
        </authorList>
    </citation>
    <scope>IDENTIFICATION</scope>
</reference>
<evidence type="ECO:0000256" key="14">
    <source>
        <dbReference type="ARBA" id="ARBA00023098"/>
    </source>
</evidence>
<evidence type="ECO:0000256" key="25">
    <source>
        <dbReference type="ARBA" id="ARBA00049050"/>
    </source>
</evidence>
<comment type="cofactor">
    <cofactor evidence="1 28">
        <name>FAD</name>
        <dbReference type="ChEBI" id="CHEBI:57692"/>
    </cofactor>
</comment>
<evidence type="ECO:0000256" key="4">
    <source>
        <dbReference type="ARBA" id="ARBA00009347"/>
    </source>
</evidence>
<dbReference type="Gene3D" id="2.40.110.10">
    <property type="entry name" value="Butyryl-CoA Dehydrogenase, subunit A, domain 2"/>
    <property type="match status" value="1"/>
</dbReference>
<dbReference type="GO" id="GO:0050660">
    <property type="term" value="F:flavin adenine dinucleotide binding"/>
    <property type="evidence" value="ECO:0007669"/>
    <property type="project" value="InterPro"/>
</dbReference>
<evidence type="ECO:0000256" key="1">
    <source>
        <dbReference type="ARBA" id="ARBA00001974"/>
    </source>
</evidence>
<accession>A0A915KA83</accession>
<comment type="catalytic activity">
    <reaction evidence="27">
        <text>octadecanoyl-CoA + oxidized [electron-transfer flavoprotein] + H(+) = (2E)-octadecenoyl-CoA + reduced [electron-transfer flavoprotein]</text>
        <dbReference type="Rhea" id="RHEA:47240"/>
        <dbReference type="Rhea" id="RHEA-COMP:10685"/>
        <dbReference type="Rhea" id="RHEA-COMP:10686"/>
        <dbReference type="ChEBI" id="CHEBI:15378"/>
        <dbReference type="ChEBI" id="CHEBI:57394"/>
        <dbReference type="ChEBI" id="CHEBI:57692"/>
        <dbReference type="ChEBI" id="CHEBI:58307"/>
        <dbReference type="ChEBI" id="CHEBI:71412"/>
    </reaction>
    <physiologicalReaction direction="left-to-right" evidence="27">
        <dbReference type="Rhea" id="RHEA:47241"/>
    </physiologicalReaction>
</comment>
<dbReference type="PROSITE" id="PS00072">
    <property type="entry name" value="ACYL_COA_DH_1"/>
    <property type="match status" value="1"/>
</dbReference>
<dbReference type="OMA" id="NAFMGLR"/>
<keyword evidence="5" id="KW-0597">Phosphoprotein</keyword>
<evidence type="ECO:0000256" key="19">
    <source>
        <dbReference type="ARBA" id="ARBA00045422"/>
    </source>
</evidence>
<evidence type="ECO:0000256" key="16">
    <source>
        <dbReference type="ARBA" id="ARBA00023136"/>
    </source>
</evidence>
<dbReference type="Proteomes" id="UP000887565">
    <property type="component" value="Unplaced"/>
</dbReference>
<evidence type="ECO:0000259" key="30">
    <source>
        <dbReference type="Pfam" id="PF02770"/>
    </source>
</evidence>
<evidence type="ECO:0000256" key="20">
    <source>
        <dbReference type="ARBA" id="ARBA00046812"/>
    </source>
</evidence>
<dbReference type="GO" id="GO:0005743">
    <property type="term" value="C:mitochondrial inner membrane"/>
    <property type="evidence" value="ECO:0007669"/>
    <property type="project" value="UniProtKB-SubCell"/>
</dbReference>
<dbReference type="GO" id="GO:0000062">
    <property type="term" value="F:fatty-acyl-CoA binding"/>
    <property type="evidence" value="ECO:0007669"/>
    <property type="project" value="TreeGrafter"/>
</dbReference>
<evidence type="ECO:0000256" key="7">
    <source>
        <dbReference type="ARBA" id="ARBA00022792"/>
    </source>
</evidence>
<keyword evidence="13 28" id="KW-0560">Oxidoreductase</keyword>
<dbReference type="AlphaFoldDB" id="A0A915KA83"/>
<evidence type="ECO:0000256" key="5">
    <source>
        <dbReference type="ARBA" id="ARBA00022553"/>
    </source>
</evidence>
<dbReference type="InterPro" id="IPR037069">
    <property type="entry name" value="AcylCoA_DH/ox_N_sf"/>
</dbReference>
<evidence type="ECO:0000256" key="23">
    <source>
        <dbReference type="ARBA" id="ARBA00048086"/>
    </source>
</evidence>
<dbReference type="FunFam" id="1.10.540.10:FF:000001">
    <property type="entry name" value="Very long-chain-specific acyl-CoA dehydrogenase, mitochondrial"/>
    <property type="match status" value="1"/>
</dbReference>
<keyword evidence="11" id="KW-0809">Transit peptide</keyword>
<name>A0A915KA83_ROMCU</name>
<comment type="subcellular location">
    <subcellularLocation>
        <location evidence="2">Mitochondrion inner membrane</location>
        <topology evidence="2">Peripheral membrane protein</topology>
    </subcellularLocation>
</comment>
<keyword evidence="16" id="KW-0472">Membrane</keyword>
<dbReference type="InterPro" id="IPR036250">
    <property type="entry name" value="AcylCo_DH-like_C"/>
</dbReference>
<dbReference type="InterPro" id="IPR013786">
    <property type="entry name" value="AcylCoA_DH/ox_N"/>
</dbReference>
<dbReference type="Pfam" id="PF02770">
    <property type="entry name" value="Acyl-CoA_dh_M"/>
    <property type="match status" value="1"/>
</dbReference>